<dbReference type="PANTHER" id="PTHR32196:SF32">
    <property type="entry name" value="XYLOSE TRANSPORT SYSTEM PERMEASE PROTEIN XYLH"/>
    <property type="match status" value="1"/>
</dbReference>
<feature type="transmembrane region" description="Helical" evidence="11">
    <location>
        <begin position="116"/>
        <end position="133"/>
    </location>
</feature>
<evidence type="ECO:0000256" key="6">
    <source>
        <dbReference type="ARBA" id="ARBA00022692"/>
    </source>
</evidence>
<dbReference type="AlphaFoldDB" id="A0AAU9D1K1"/>
<dbReference type="KEGG" id="haby:HLVA_04400"/>
<keyword evidence="6 11" id="KW-0812">Transmembrane</keyword>
<keyword evidence="5" id="KW-0762">Sugar transport</keyword>
<feature type="transmembrane region" description="Helical" evidence="11">
    <location>
        <begin position="12"/>
        <end position="31"/>
    </location>
</feature>
<evidence type="ECO:0000256" key="3">
    <source>
        <dbReference type="ARBA" id="ARBA00022475"/>
    </source>
</evidence>
<feature type="transmembrane region" description="Helical" evidence="11">
    <location>
        <begin position="256"/>
        <end position="284"/>
    </location>
</feature>
<dbReference type="PANTHER" id="PTHR32196">
    <property type="entry name" value="ABC TRANSPORTER PERMEASE PROTEIN YPHD-RELATED-RELATED"/>
    <property type="match status" value="1"/>
</dbReference>
<protein>
    <recommendedName>
        <fullName evidence="10">Xylose transport system permease protein XylH</fullName>
    </recommendedName>
</protein>
<evidence type="ECO:0000256" key="9">
    <source>
        <dbReference type="ARBA" id="ARBA00035611"/>
    </source>
</evidence>
<dbReference type="Pfam" id="PF02653">
    <property type="entry name" value="BPD_transp_2"/>
    <property type="match status" value="1"/>
</dbReference>
<evidence type="ECO:0000256" key="5">
    <source>
        <dbReference type="ARBA" id="ARBA00022597"/>
    </source>
</evidence>
<feature type="transmembrane region" description="Helical" evidence="11">
    <location>
        <begin position="85"/>
        <end position="109"/>
    </location>
</feature>
<dbReference type="RefSeq" id="WP_307904812.1">
    <property type="nucleotide sequence ID" value="NZ_AP027059.1"/>
</dbReference>
<dbReference type="GO" id="GO:0005886">
    <property type="term" value="C:plasma membrane"/>
    <property type="evidence" value="ECO:0007669"/>
    <property type="project" value="UniProtKB-SubCell"/>
</dbReference>
<comment type="function">
    <text evidence="9">Part of the binding-protein-dependent transport system for D-xylose. Probably responsible for the translocation of the substrate across the membrane.</text>
</comment>
<feature type="transmembrane region" description="Helical" evidence="11">
    <location>
        <begin position="217"/>
        <end position="235"/>
    </location>
</feature>
<evidence type="ECO:0000256" key="7">
    <source>
        <dbReference type="ARBA" id="ARBA00022989"/>
    </source>
</evidence>
<evidence type="ECO:0000256" key="1">
    <source>
        <dbReference type="ARBA" id="ARBA00004651"/>
    </source>
</evidence>
<keyword evidence="2" id="KW-0813">Transport</keyword>
<feature type="transmembrane region" description="Helical" evidence="11">
    <location>
        <begin position="62"/>
        <end position="79"/>
    </location>
</feature>
<sequence length="370" mass="39077">MKKFLKSNATLIALLVMWVILAGISDVFFTPRNLSNLTLQVTTIGIIAVGMTMVILLGGIDLSVGSLVGLSAIIVTLLMHHGVNVWLAIIIDILIVGVLVGLWNGFWIAKYKMPPFIVTLAMMTVARGTAMVLSNGSSVPVTDSVFPLIGGAFISKSLSSILLLIGVVFAIYGIMNGVKQKKKYNIKVNNGEIIYNIVLTILGFGFAFMVFEGYKGIPFAVAIFIAVVFAGVFILRKTKFGRNIYATGGNEEAARLSGINIFGVNLSVYTLIAILSAISGIILASRLNGASPNLGTMFELDAIASVAIGGTSLSGGSGTITGTIIGTLIIGTLNNGMSLMGISSFYQLIVKGLIILLAVWFDVASKKKKA</sequence>
<evidence type="ECO:0000313" key="13">
    <source>
        <dbReference type="Proteomes" id="UP001321582"/>
    </source>
</evidence>
<evidence type="ECO:0000256" key="10">
    <source>
        <dbReference type="ARBA" id="ARBA00035686"/>
    </source>
</evidence>
<evidence type="ECO:0000313" key="12">
    <source>
        <dbReference type="EMBL" id="BDU49871.1"/>
    </source>
</evidence>
<proteinExistence type="predicted"/>
<feature type="transmembrane region" description="Helical" evidence="11">
    <location>
        <begin position="37"/>
        <end position="57"/>
    </location>
</feature>
<dbReference type="CDD" id="cd06579">
    <property type="entry name" value="TM_PBP1_transp_AraH_like"/>
    <property type="match status" value="1"/>
</dbReference>
<organism evidence="12 13">
    <name type="scientific">Haliovirga abyssi</name>
    <dbReference type="NCBI Taxonomy" id="2996794"/>
    <lineage>
        <taxon>Bacteria</taxon>
        <taxon>Fusobacteriati</taxon>
        <taxon>Fusobacteriota</taxon>
        <taxon>Fusobacteriia</taxon>
        <taxon>Fusobacteriales</taxon>
        <taxon>Haliovirgaceae</taxon>
        <taxon>Haliovirga</taxon>
    </lineage>
</organism>
<gene>
    <name evidence="12" type="ORF">HLVA_04400</name>
</gene>
<reference evidence="12 13" key="1">
    <citation type="submission" date="2022-11" db="EMBL/GenBank/DDBJ databases">
        <title>Haliovirga abyssi gen. nov., sp. nov., a mesophilic fermentative bacterium isolated from the Iheya North hydrothermal field and the proposal of Haliovirgaceae fam. nov.</title>
        <authorList>
            <person name="Miyazaki U."/>
            <person name="Tame A."/>
            <person name="Miyazaki J."/>
            <person name="Takai K."/>
            <person name="Sawayama S."/>
            <person name="Kitajima M."/>
            <person name="Okamoto A."/>
            <person name="Nakagawa S."/>
        </authorList>
    </citation>
    <scope>NUCLEOTIDE SEQUENCE [LARGE SCALE GENOMIC DNA]</scope>
    <source>
        <strain evidence="12 13">IC12</strain>
    </source>
</reference>
<dbReference type="InterPro" id="IPR001851">
    <property type="entry name" value="ABC_transp_permease"/>
</dbReference>
<evidence type="ECO:0000256" key="2">
    <source>
        <dbReference type="ARBA" id="ARBA00022448"/>
    </source>
</evidence>
<keyword evidence="13" id="KW-1185">Reference proteome</keyword>
<evidence type="ECO:0000256" key="4">
    <source>
        <dbReference type="ARBA" id="ARBA00022519"/>
    </source>
</evidence>
<feature type="transmembrane region" description="Helical" evidence="11">
    <location>
        <begin position="345"/>
        <end position="364"/>
    </location>
</feature>
<evidence type="ECO:0000256" key="8">
    <source>
        <dbReference type="ARBA" id="ARBA00023136"/>
    </source>
</evidence>
<feature type="transmembrane region" description="Helical" evidence="11">
    <location>
        <begin position="193"/>
        <end position="211"/>
    </location>
</feature>
<accession>A0AAU9D1K1</accession>
<name>A0AAU9D1K1_9FUSO</name>
<keyword evidence="7 11" id="KW-1133">Transmembrane helix</keyword>
<evidence type="ECO:0000256" key="11">
    <source>
        <dbReference type="SAM" id="Phobius"/>
    </source>
</evidence>
<keyword evidence="3" id="KW-1003">Cell membrane</keyword>
<feature type="transmembrane region" description="Helical" evidence="11">
    <location>
        <begin position="145"/>
        <end position="172"/>
    </location>
</feature>
<dbReference type="Proteomes" id="UP001321582">
    <property type="component" value="Chromosome"/>
</dbReference>
<dbReference type="EMBL" id="AP027059">
    <property type="protein sequence ID" value="BDU49871.1"/>
    <property type="molecule type" value="Genomic_DNA"/>
</dbReference>
<keyword evidence="4" id="KW-0997">Cell inner membrane</keyword>
<comment type="subcellular location">
    <subcellularLocation>
        <location evidence="1">Cell membrane</location>
        <topology evidence="1">Multi-pass membrane protein</topology>
    </subcellularLocation>
</comment>
<keyword evidence="8 11" id="KW-0472">Membrane</keyword>
<dbReference type="GO" id="GO:0022857">
    <property type="term" value="F:transmembrane transporter activity"/>
    <property type="evidence" value="ECO:0007669"/>
    <property type="project" value="InterPro"/>
</dbReference>